<evidence type="ECO:0000313" key="14">
    <source>
        <dbReference type="EMBL" id="KAJ7783621.1"/>
    </source>
</evidence>
<feature type="domain" description="FAS1" evidence="13">
    <location>
        <begin position="336"/>
        <end position="480"/>
    </location>
</feature>
<dbReference type="InterPro" id="IPR050567">
    <property type="entry name" value="Mitochondrial_Carrier"/>
</dbReference>
<dbReference type="GO" id="GO:0006839">
    <property type="term" value="P:mitochondrial transport"/>
    <property type="evidence" value="ECO:0007669"/>
    <property type="project" value="TreeGrafter"/>
</dbReference>
<dbReference type="GO" id="GO:0015227">
    <property type="term" value="F:O-acyl-L-carnitine transmembrane transporter activity"/>
    <property type="evidence" value="ECO:0007669"/>
    <property type="project" value="TreeGrafter"/>
</dbReference>
<name>A0AAD7P1A5_9AGAR</name>
<evidence type="ECO:0000256" key="5">
    <source>
        <dbReference type="ARBA" id="ARBA00022737"/>
    </source>
</evidence>
<evidence type="ECO:0000313" key="15">
    <source>
        <dbReference type="Proteomes" id="UP001215280"/>
    </source>
</evidence>
<evidence type="ECO:0000256" key="1">
    <source>
        <dbReference type="ARBA" id="ARBA00004225"/>
    </source>
</evidence>
<dbReference type="PANTHER" id="PTHR45624:SF4">
    <property type="entry name" value="CONGESTED-LIKE TRACHEA PROTEIN-RELATED"/>
    <property type="match status" value="1"/>
</dbReference>
<evidence type="ECO:0000256" key="7">
    <source>
        <dbReference type="ARBA" id="ARBA00023128"/>
    </source>
</evidence>
<keyword evidence="4 9" id="KW-0812">Transmembrane</keyword>
<evidence type="ECO:0000256" key="9">
    <source>
        <dbReference type="PROSITE-ProRule" id="PRU00282"/>
    </source>
</evidence>
<dbReference type="InterPro" id="IPR023395">
    <property type="entry name" value="MCP_dom_sf"/>
</dbReference>
<keyword evidence="5" id="KW-0677">Repeat</keyword>
<feature type="domain" description="FAS1" evidence="13">
    <location>
        <begin position="483"/>
        <end position="624"/>
    </location>
</feature>
<dbReference type="GO" id="GO:1902603">
    <property type="term" value="P:carnitine transmembrane transport"/>
    <property type="evidence" value="ECO:0007669"/>
    <property type="project" value="TreeGrafter"/>
</dbReference>
<feature type="repeat" description="Solcar" evidence="9">
    <location>
        <begin position="1069"/>
        <end position="1157"/>
    </location>
</feature>
<keyword evidence="7" id="KW-0496">Mitochondrion</keyword>
<dbReference type="PROSITE" id="PS50213">
    <property type="entry name" value="FAS1"/>
    <property type="match status" value="4"/>
</dbReference>
<comment type="caution">
    <text evidence="14">The sequence shown here is derived from an EMBL/GenBank/DDBJ whole genome shotgun (WGS) entry which is preliminary data.</text>
</comment>
<protein>
    <recommendedName>
        <fullName evidence="13">FAS1 domain-containing protein</fullName>
    </recommendedName>
</protein>
<evidence type="ECO:0000256" key="10">
    <source>
        <dbReference type="SAM" id="MobiDB-lite"/>
    </source>
</evidence>
<dbReference type="PANTHER" id="PTHR45624">
    <property type="entry name" value="MITOCHONDRIAL BASIC AMINO ACIDS TRANSPORTER-RELATED"/>
    <property type="match status" value="1"/>
</dbReference>
<feature type="repeat" description="Solcar" evidence="9">
    <location>
        <begin position="867"/>
        <end position="952"/>
    </location>
</feature>
<dbReference type="SMART" id="SM00554">
    <property type="entry name" value="FAS1"/>
    <property type="match status" value="5"/>
</dbReference>
<dbReference type="Pfam" id="PF02469">
    <property type="entry name" value="Fasciclin"/>
    <property type="match status" value="5"/>
</dbReference>
<keyword evidence="15" id="KW-1185">Reference proteome</keyword>
<dbReference type="Gene3D" id="2.30.180.10">
    <property type="entry name" value="FAS1 domain"/>
    <property type="match status" value="5"/>
</dbReference>
<gene>
    <name evidence="14" type="ORF">DFH07DRAFT_864601</name>
</gene>
<dbReference type="Pfam" id="PF00153">
    <property type="entry name" value="Mito_carr"/>
    <property type="match status" value="3"/>
</dbReference>
<evidence type="ECO:0000256" key="12">
    <source>
        <dbReference type="SAM" id="SignalP"/>
    </source>
</evidence>
<evidence type="ECO:0000256" key="6">
    <source>
        <dbReference type="ARBA" id="ARBA00022989"/>
    </source>
</evidence>
<comment type="similarity">
    <text evidence="2">Belongs to the mitochondrial carrier (TC 2.A.29) family.</text>
</comment>
<dbReference type="SUPFAM" id="SSF82153">
    <property type="entry name" value="FAS1 domain"/>
    <property type="match status" value="5"/>
</dbReference>
<feature type="domain" description="FAS1" evidence="13">
    <location>
        <begin position="22"/>
        <end position="197"/>
    </location>
</feature>
<feature type="transmembrane region" description="Helical" evidence="11">
    <location>
        <begin position="818"/>
        <end position="839"/>
    </location>
</feature>
<comment type="subcellular location">
    <subcellularLocation>
        <location evidence="1">Mitochondrion membrane</location>
        <topology evidence="1">Multi-pass membrane protein</topology>
    </subcellularLocation>
</comment>
<evidence type="ECO:0000259" key="13">
    <source>
        <dbReference type="PROSITE" id="PS50213"/>
    </source>
</evidence>
<organism evidence="14 15">
    <name type="scientific">Mycena maculata</name>
    <dbReference type="NCBI Taxonomy" id="230809"/>
    <lineage>
        <taxon>Eukaryota</taxon>
        <taxon>Fungi</taxon>
        <taxon>Dikarya</taxon>
        <taxon>Basidiomycota</taxon>
        <taxon>Agaricomycotina</taxon>
        <taxon>Agaricomycetes</taxon>
        <taxon>Agaricomycetidae</taxon>
        <taxon>Agaricales</taxon>
        <taxon>Marasmiineae</taxon>
        <taxon>Mycenaceae</taxon>
        <taxon>Mycena</taxon>
    </lineage>
</organism>
<evidence type="ECO:0000256" key="11">
    <source>
        <dbReference type="SAM" id="Phobius"/>
    </source>
</evidence>
<feature type="region of interest" description="Disordered" evidence="10">
    <location>
        <begin position="121"/>
        <end position="149"/>
    </location>
</feature>
<dbReference type="Proteomes" id="UP001215280">
    <property type="component" value="Unassembled WGS sequence"/>
</dbReference>
<feature type="chain" id="PRO_5042000218" description="FAS1 domain-containing protein" evidence="12">
    <location>
        <begin position="17"/>
        <end position="1524"/>
    </location>
</feature>
<dbReference type="InterPro" id="IPR036378">
    <property type="entry name" value="FAS1_dom_sf"/>
</dbReference>
<accession>A0AAD7P1A5</accession>
<dbReference type="SUPFAM" id="SSF103506">
    <property type="entry name" value="Mitochondrial carrier"/>
    <property type="match status" value="1"/>
</dbReference>
<feature type="signal peptide" evidence="12">
    <location>
        <begin position="1"/>
        <end position="16"/>
    </location>
</feature>
<keyword evidence="3" id="KW-0813">Transport</keyword>
<sequence length="1524" mass="165126">MRWLVLLALSLPVIPSQLTIFSPTLVDALSADPDYTSLLHLLQRARLIPTLNKLNGSTFFAPTNDAIKRHALWDAIVQDDTFTVTDNIQEQLRQQLFYHLINYTLPAVPDAPHPQVLKTLHFPRSPLEPPSREPPPSPPWMPIPSGSLGSEPQRLRVAARDQGAWVGVDAFGKGGVEIVKGKIDAGNGLLLGIDDVLVPPPDLANLVSQHSSVSYFSKVLTPEIAALLNSTTELTLFLPVNDAWEALPDLERLYLESEFATDDLNRILNAHAVVEKKVRWSDSFDPNAKLETIDGSVLEVVVTPERTMVSTAELLKPDIYASNGVLHLVSSLLVNLEITPEKSLLALNCSSFVSLLHSVNLTGLVNDTEAKYTILAPRDDVLSLFGDGDIPEKGSEDLKKLLQYHFIPGTWNSKNLDDGMLLETALVEDGLDGGRQVLGIEVSTPEKRKVDKSIRFGGVGVIGDPIVVNNTLIYFISRPLVPPSDAMQTILPLQDLSLFLASAFSASVADILKSTPRTSLLVPHNSAFKRLGQLVSAHLLAPSSKKDLGNVLLHHTLDTVEYAQSVNGSRTFATLARSDVQLEHFKNGTILVSGSGGWAGMKAELFPRDILTQTGVLHEVSDILIPRSVELTVGKLVKAADATTMATMVAKAGMDWVLNGTAPPADSIWAEQGLTAVGLTLLCPSDHAFKDLNLTQLYADPEGMRSLVSQHLIPTPMRASDSDTIMNNNRPLILEDSATYSTLLSPTSAYGDVIFRQTDAKDGEGYIIGIKGARGTNGEADWANVISWGRSTTGGGTGGVIEIDRLLIPYNPPWWVEYGAPAVVGVGGIFLICLFFYGVRAFWRKDLSEATYEPSDVPVEEVKASATDSIKSFIAGGFGGVSAVLVGQPFDLTKTRLQTAPAGVYTGAIDVVKKTVAKDGIAGLYRGMLPPLLGVTPIFAISFWAYDASKKLIITATPNRTSDSLSIPELAAAGFLSAVPTTLVTAPVERAKVLLQVQGQGGSEHKYKGVFDVIKHLYKEGGMKSIFRGSGATLARDGPGSAAYFAAYEVTKKALTPAGSSPAELNLGAIIIAGGTAGVAMWSLAIPPDASCSPKRNVLKSRLQSAPTGTYSGIMDCARKTIAQDGVGALWKGFGPAMGRLGVEASRFVMDNPPAVKTKRKKAAARPQTSRKSPKISNYEIWATYQNCEQVSFSDIPPEFKDDVEKMFDFSTPKFPASWLDPLATPDFSKFLQKIHDESPHLFSDDVKDTLGLFGKMTIVHSAWKRLKLMRKSKEKWSEADFAANVYNVFRSPAIRESTHKVQCSVSLPQPLVTSNLVAETARILGTKTASPDCLVMIPSASIRALSLAQNSPFQVLKRHANVRQSGTASKCSSFRFQITPCTVPPETPAFQFISSFWEDKKPVHTMLEDAYRQNRMATTAAVRHLHSLHVKAPVIGLVWASGTVRAHVDWCNTPDLEHKSPVVYSAPYRVAKEDASISESDEGTEADIFHEWQLDSASDIAQVSRSLQSVGAVVISRIGFFLD</sequence>
<dbReference type="EMBL" id="JARJLG010000002">
    <property type="protein sequence ID" value="KAJ7783621.1"/>
    <property type="molecule type" value="Genomic_DNA"/>
</dbReference>
<keyword evidence="8 9" id="KW-0472">Membrane</keyword>
<dbReference type="GO" id="GO:0031966">
    <property type="term" value="C:mitochondrial membrane"/>
    <property type="evidence" value="ECO:0007669"/>
    <property type="project" value="UniProtKB-SubCell"/>
</dbReference>
<evidence type="ECO:0000256" key="3">
    <source>
        <dbReference type="ARBA" id="ARBA00022448"/>
    </source>
</evidence>
<keyword evidence="12" id="KW-0732">Signal</keyword>
<feature type="compositionally biased region" description="Pro residues" evidence="10">
    <location>
        <begin position="126"/>
        <end position="142"/>
    </location>
</feature>
<keyword evidence="6 11" id="KW-1133">Transmembrane helix</keyword>
<reference evidence="14" key="1">
    <citation type="submission" date="2023-03" db="EMBL/GenBank/DDBJ databases">
        <title>Massive genome expansion in bonnet fungi (Mycena s.s.) driven by repeated elements and novel gene families across ecological guilds.</title>
        <authorList>
            <consortium name="Lawrence Berkeley National Laboratory"/>
            <person name="Harder C.B."/>
            <person name="Miyauchi S."/>
            <person name="Viragh M."/>
            <person name="Kuo A."/>
            <person name="Thoen E."/>
            <person name="Andreopoulos B."/>
            <person name="Lu D."/>
            <person name="Skrede I."/>
            <person name="Drula E."/>
            <person name="Henrissat B."/>
            <person name="Morin E."/>
            <person name="Kohler A."/>
            <person name="Barry K."/>
            <person name="LaButti K."/>
            <person name="Morin E."/>
            <person name="Salamov A."/>
            <person name="Lipzen A."/>
            <person name="Mereny Z."/>
            <person name="Hegedus B."/>
            <person name="Baldrian P."/>
            <person name="Stursova M."/>
            <person name="Weitz H."/>
            <person name="Taylor A."/>
            <person name="Grigoriev I.V."/>
            <person name="Nagy L.G."/>
            <person name="Martin F."/>
            <person name="Kauserud H."/>
        </authorList>
    </citation>
    <scope>NUCLEOTIDE SEQUENCE</scope>
    <source>
        <strain evidence="14">CBHHK188m</strain>
    </source>
</reference>
<dbReference type="InterPro" id="IPR018108">
    <property type="entry name" value="MCP_transmembrane"/>
</dbReference>
<feature type="repeat" description="Solcar" evidence="9">
    <location>
        <begin position="965"/>
        <end position="1054"/>
    </location>
</feature>
<dbReference type="PROSITE" id="PS50920">
    <property type="entry name" value="SOLCAR"/>
    <property type="match status" value="3"/>
</dbReference>
<feature type="transmembrane region" description="Helical" evidence="11">
    <location>
        <begin position="923"/>
        <end position="946"/>
    </location>
</feature>
<dbReference type="InterPro" id="IPR000782">
    <property type="entry name" value="FAS1_domain"/>
</dbReference>
<dbReference type="Gene3D" id="1.50.40.10">
    <property type="entry name" value="Mitochondrial carrier domain"/>
    <property type="match status" value="2"/>
</dbReference>
<feature type="domain" description="FAS1" evidence="13">
    <location>
        <begin position="200"/>
        <end position="333"/>
    </location>
</feature>
<proteinExistence type="inferred from homology"/>
<evidence type="ECO:0000256" key="4">
    <source>
        <dbReference type="ARBA" id="ARBA00022692"/>
    </source>
</evidence>
<evidence type="ECO:0000256" key="8">
    <source>
        <dbReference type="ARBA" id="ARBA00023136"/>
    </source>
</evidence>
<evidence type="ECO:0000256" key="2">
    <source>
        <dbReference type="ARBA" id="ARBA00006375"/>
    </source>
</evidence>